<evidence type="ECO:0000256" key="12">
    <source>
        <dbReference type="SAM" id="Phobius"/>
    </source>
</evidence>
<keyword evidence="15" id="KW-1185">Reference proteome</keyword>
<evidence type="ECO:0000256" key="2">
    <source>
        <dbReference type="ARBA" id="ARBA00012517"/>
    </source>
</evidence>
<keyword evidence="10" id="KW-0186">Copper</keyword>
<dbReference type="InterPro" id="IPR059000">
    <property type="entry name" value="ATPase_P-type_domA"/>
</dbReference>
<feature type="non-terminal residue" evidence="14">
    <location>
        <position position="772"/>
    </location>
</feature>
<keyword evidence="9 12" id="KW-1133">Transmembrane helix</keyword>
<comment type="caution">
    <text evidence="14">The sequence shown here is derived from an EMBL/GenBank/DDBJ whole genome shotgun (WGS) entry which is preliminary data.</text>
</comment>
<keyword evidence="5" id="KW-0479">Metal-binding</keyword>
<sequence>LALRGVKNINVCLDTQSAAVEYDFRELSMSEIVRAVCNLGFSAKPAISSVAVGIQDATLLIGGMMCRDCVRKVNEKLRAINGVHKVEVSLEDNQASVSYEVTLTSIEQILEAVGELGFVVNLPDNIPPSKVIFHLDHLSCELCATSIERVLVDKPGVNHVEVSLSERSCSVSFFDYQLKPSSIQEYIEATGYNCHMKTLETPPQLDSALYRYWLASIVKYDYVVGVTCQSHVRHIEEELSRQRGVMGIKVSLELSTAAVVFLLQKTDPEEIRQAIANMGYECSIIAGLAEKDDEISTETEVLPPINEKSPLLSPMDDRAQLHASQRSLQMVFQKSIERLSNLSRASSQNTFINMNTAVLQKAFFIIRGMTCLSCVATIEKNLQKVEGVHHVLVALLAERAEVRFDPKLITSEQIAEAIDDMGFDAAVLEDAECIQGELVLFISGMTCVSCINSIEKTVLRIPGVLSASVSLSNHKGTFTFDPDIVGPRAIVEAIETCGFNTSLPSSAEVRTAARLSHREEIRKWRAAFLISLLFGVPTMALMIFYMTATPSTEDRHNQTMVIPGLSLENALLFALATPVQFIGGRHFYRAAARSLRHGSANMDVLIMLATNISYFYSVIVLIVAMAMNQAMSPMTFFDTVPMLIVFLCLGRWMESVAKGATTEALTKLIEMEPTTALIVDPDDQESDKEIEAQLVSRGDILKVLPGTRVPVDGRVLEGQSQVDEAHITGESLPVDKGPEDIVYSGSINLNGVLIIRATHVGQETTIGQIVKL</sequence>
<feature type="domain" description="HMA" evidence="13">
    <location>
        <begin position="129"/>
        <end position="195"/>
    </location>
</feature>
<dbReference type="PROSITE" id="PS50846">
    <property type="entry name" value="HMA_2"/>
    <property type="match status" value="6"/>
</dbReference>
<accession>A0A1V9XCK2</accession>
<name>A0A1V9XCK2_9ACAR</name>
<evidence type="ECO:0000256" key="3">
    <source>
        <dbReference type="ARBA" id="ARBA00022448"/>
    </source>
</evidence>
<dbReference type="GO" id="GO:0005507">
    <property type="term" value="F:copper ion binding"/>
    <property type="evidence" value="ECO:0007669"/>
    <property type="project" value="InterPro"/>
</dbReference>
<dbReference type="SUPFAM" id="SSF55008">
    <property type="entry name" value="HMA, heavy metal-associated domain"/>
    <property type="match status" value="5"/>
</dbReference>
<evidence type="ECO:0000256" key="6">
    <source>
        <dbReference type="ARBA" id="ARBA00022741"/>
    </source>
</evidence>
<feature type="transmembrane region" description="Helical" evidence="12">
    <location>
        <begin position="604"/>
        <end position="624"/>
    </location>
</feature>
<dbReference type="PANTHER" id="PTHR46594:SF4">
    <property type="entry name" value="P-TYPE CATION-TRANSPORTING ATPASE"/>
    <property type="match status" value="1"/>
</dbReference>
<dbReference type="PROSITE" id="PS01047">
    <property type="entry name" value="HMA_1"/>
    <property type="match status" value="3"/>
</dbReference>
<dbReference type="InParanoid" id="A0A1V9XCK2"/>
<dbReference type="NCBIfam" id="TIGR00003">
    <property type="entry name" value="copper ion binding protein"/>
    <property type="match status" value="4"/>
</dbReference>
<dbReference type="EC" id="7.2.2.8" evidence="2"/>
<dbReference type="SUPFAM" id="SSF81653">
    <property type="entry name" value="Calcium ATPase, transduction domain A"/>
    <property type="match status" value="1"/>
</dbReference>
<dbReference type="Pfam" id="PF00122">
    <property type="entry name" value="E1-E2_ATPase"/>
    <property type="match status" value="1"/>
</dbReference>
<dbReference type="FunFam" id="2.70.150.10:FF:000002">
    <property type="entry name" value="Copper-transporting ATPase 1, putative"/>
    <property type="match status" value="1"/>
</dbReference>
<keyword evidence="7" id="KW-0187">Copper transport</keyword>
<keyword evidence="8" id="KW-0067">ATP-binding</keyword>
<dbReference type="InterPro" id="IPR036163">
    <property type="entry name" value="HMA_dom_sf"/>
</dbReference>
<feature type="domain" description="HMA" evidence="13">
    <location>
        <begin position="55"/>
        <end position="121"/>
    </location>
</feature>
<gene>
    <name evidence="14" type="ORF">BIW11_11106</name>
</gene>
<dbReference type="EMBL" id="MNPL01015046">
    <property type="protein sequence ID" value="OQR71264.1"/>
    <property type="molecule type" value="Genomic_DNA"/>
</dbReference>
<dbReference type="InterPro" id="IPR017969">
    <property type="entry name" value="Heavy-metal-associated_CS"/>
</dbReference>
<reference evidence="14 15" key="1">
    <citation type="journal article" date="2017" name="Gigascience">
        <title>Draft genome of the honey bee ectoparasitic mite, Tropilaelaps mercedesae, is shaped by the parasitic life history.</title>
        <authorList>
            <person name="Dong X."/>
            <person name="Armstrong S.D."/>
            <person name="Xia D."/>
            <person name="Makepeace B.L."/>
            <person name="Darby A.C."/>
            <person name="Kadowaki T."/>
        </authorList>
    </citation>
    <scope>NUCLEOTIDE SEQUENCE [LARGE SCALE GENOMIC DNA]</scope>
    <source>
        <strain evidence="14">Wuxi-XJTLU</strain>
    </source>
</reference>
<evidence type="ECO:0000256" key="8">
    <source>
        <dbReference type="ARBA" id="ARBA00022840"/>
    </source>
</evidence>
<dbReference type="Gene3D" id="2.70.150.10">
    <property type="entry name" value="Calcium-transporting ATPase, cytoplasmic transduction domain A"/>
    <property type="match status" value="1"/>
</dbReference>
<feature type="domain" description="HMA" evidence="13">
    <location>
        <begin position="217"/>
        <end position="283"/>
    </location>
</feature>
<keyword evidence="3" id="KW-0813">Transport</keyword>
<feature type="transmembrane region" description="Helical" evidence="12">
    <location>
        <begin position="560"/>
        <end position="583"/>
    </location>
</feature>
<dbReference type="STRING" id="418985.A0A1V9XCK2"/>
<dbReference type="Gene3D" id="3.30.70.100">
    <property type="match status" value="6"/>
</dbReference>
<dbReference type="Pfam" id="PF00403">
    <property type="entry name" value="HMA"/>
    <property type="match status" value="5"/>
</dbReference>
<keyword evidence="6" id="KW-0547">Nucleotide-binding</keyword>
<dbReference type="OrthoDB" id="432719at2759"/>
<dbReference type="GO" id="GO:0005524">
    <property type="term" value="F:ATP binding"/>
    <property type="evidence" value="ECO:0007669"/>
    <property type="project" value="UniProtKB-KW"/>
</dbReference>
<feature type="transmembrane region" description="Helical" evidence="12">
    <location>
        <begin position="630"/>
        <end position="649"/>
    </location>
</feature>
<feature type="transmembrane region" description="Helical" evidence="12">
    <location>
        <begin position="526"/>
        <end position="548"/>
    </location>
</feature>
<feature type="non-terminal residue" evidence="14">
    <location>
        <position position="1"/>
    </location>
</feature>
<protein>
    <recommendedName>
        <fullName evidence="2">P-type Cu(+) transporter</fullName>
        <ecNumber evidence="2">7.2.2.8</ecNumber>
    </recommendedName>
</protein>
<proteinExistence type="predicted"/>
<evidence type="ECO:0000256" key="4">
    <source>
        <dbReference type="ARBA" id="ARBA00022692"/>
    </source>
</evidence>
<comment type="subcellular location">
    <subcellularLocation>
        <location evidence="1">Membrane</location>
    </subcellularLocation>
</comment>
<keyword evidence="4 12" id="KW-0812">Transmembrane</keyword>
<evidence type="ECO:0000256" key="9">
    <source>
        <dbReference type="ARBA" id="ARBA00022989"/>
    </source>
</evidence>
<dbReference type="PANTHER" id="PTHR46594">
    <property type="entry name" value="P-TYPE CATION-TRANSPORTING ATPASE"/>
    <property type="match status" value="1"/>
</dbReference>
<dbReference type="InterPro" id="IPR008250">
    <property type="entry name" value="ATPase_P-typ_transduc_dom_A_sf"/>
</dbReference>
<evidence type="ECO:0000256" key="5">
    <source>
        <dbReference type="ARBA" id="ARBA00022723"/>
    </source>
</evidence>
<evidence type="ECO:0000256" key="11">
    <source>
        <dbReference type="ARBA" id="ARBA00023136"/>
    </source>
</evidence>
<dbReference type="AlphaFoldDB" id="A0A1V9XCK2"/>
<evidence type="ECO:0000313" key="14">
    <source>
        <dbReference type="EMBL" id="OQR71264.1"/>
    </source>
</evidence>
<keyword evidence="11 12" id="KW-0472">Membrane</keyword>
<dbReference type="Proteomes" id="UP000192247">
    <property type="component" value="Unassembled WGS sequence"/>
</dbReference>
<evidence type="ECO:0000313" key="15">
    <source>
        <dbReference type="Proteomes" id="UP000192247"/>
    </source>
</evidence>
<dbReference type="InterPro" id="IPR006122">
    <property type="entry name" value="HMA_Cu_ion-bd"/>
</dbReference>
<dbReference type="PRINTS" id="PR00942">
    <property type="entry name" value="CUATPASEI"/>
</dbReference>
<evidence type="ECO:0000256" key="7">
    <source>
        <dbReference type="ARBA" id="ARBA00022796"/>
    </source>
</evidence>
<dbReference type="InterPro" id="IPR006121">
    <property type="entry name" value="HMA_dom"/>
</dbReference>
<dbReference type="GO" id="GO:0140581">
    <property type="term" value="F:P-type monovalent copper transporter activity"/>
    <property type="evidence" value="ECO:0007669"/>
    <property type="project" value="UniProtKB-EC"/>
</dbReference>
<feature type="domain" description="HMA" evidence="13">
    <location>
        <begin position="1"/>
        <end position="44"/>
    </location>
</feature>
<dbReference type="CDD" id="cd00371">
    <property type="entry name" value="HMA"/>
    <property type="match status" value="6"/>
</dbReference>
<keyword evidence="7" id="KW-0406">Ion transport</keyword>
<dbReference type="GO" id="GO:0016020">
    <property type="term" value="C:membrane"/>
    <property type="evidence" value="ECO:0007669"/>
    <property type="project" value="UniProtKB-SubCell"/>
</dbReference>
<feature type="domain" description="HMA" evidence="13">
    <location>
        <begin position="360"/>
        <end position="426"/>
    </location>
</feature>
<feature type="domain" description="HMA" evidence="13">
    <location>
        <begin position="436"/>
        <end position="502"/>
    </location>
</feature>
<dbReference type="FunFam" id="3.30.70.100:FF:000001">
    <property type="entry name" value="ATPase copper transporting beta"/>
    <property type="match status" value="4"/>
</dbReference>
<evidence type="ECO:0000256" key="1">
    <source>
        <dbReference type="ARBA" id="ARBA00004370"/>
    </source>
</evidence>
<evidence type="ECO:0000259" key="13">
    <source>
        <dbReference type="PROSITE" id="PS50846"/>
    </source>
</evidence>
<organism evidence="14 15">
    <name type="scientific">Tropilaelaps mercedesae</name>
    <dbReference type="NCBI Taxonomy" id="418985"/>
    <lineage>
        <taxon>Eukaryota</taxon>
        <taxon>Metazoa</taxon>
        <taxon>Ecdysozoa</taxon>
        <taxon>Arthropoda</taxon>
        <taxon>Chelicerata</taxon>
        <taxon>Arachnida</taxon>
        <taxon>Acari</taxon>
        <taxon>Parasitiformes</taxon>
        <taxon>Mesostigmata</taxon>
        <taxon>Gamasina</taxon>
        <taxon>Dermanyssoidea</taxon>
        <taxon>Laelapidae</taxon>
        <taxon>Tropilaelaps</taxon>
    </lineage>
</organism>
<evidence type="ECO:0000256" key="10">
    <source>
        <dbReference type="ARBA" id="ARBA00023008"/>
    </source>
</evidence>